<keyword evidence="7 11" id="KW-0720">Serine protease</keyword>
<evidence type="ECO:0000313" key="16">
    <source>
        <dbReference type="Proteomes" id="UP001066276"/>
    </source>
</evidence>
<dbReference type="Gene3D" id="2.60.120.260">
    <property type="entry name" value="Galactose-binding domain-like"/>
    <property type="match status" value="1"/>
</dbReference>
<evidence type="ECO:0000256" key="7">
    <source>
        <dbReference type="ARBA" id="ARBA00022825"/>
    </source>
</evidence>
<evidence type="ECO:0000256" key="6">
    <source>
        <dbReference type="ARBA" id="ARBA00022801"/>
    </source>
</evidence>
<evidence type="ECO:0000256" key="9">
    <source>
        <dbReference type="ARBA" id="ARBA00023180"/>
    </source>
</evidence>
<dbReference type="GO" id="GO:0005802">
    <property type="term" value="C:trans-Golgi network"/>
    <property type="evidence" value="ECO:0007669"/>
    <property type="project" value="TreeGrafter"/>
</dbReference>
<evidence type="ECO:0000313" key="15">
    <source>
        <dbReference type="EMBL" id="KAJ1206756.1"/>
    </source>
</evidence>
<keyword evidence="16" id="KW-1185">Reference proteome</keyword>
<dbReference type="InterPro" id="IPR015500">
    <property type="entry name" value="Peptidase_S8_subtilisin-rel"/>
</dbReference>
<dbReference type="EMBL" id="JANPWB010000002">
    <property type="protein sequence ID" value="KAJ1206756.1"/>
    <property type="molecule type" value="Genomic_DNA"/>
</dbReference>
<dbReference type="PROSITE" id="PS50900">
    <property type="entry name" value="PLAC"/>
    <property type="match status" value="1"/>
</dbReference>
<dbReference type="SMART" id="SM00261">
    <property type="entry name" value="FU"/>
    <property type="match status" value="5"/>
</dbReference>
<dbReference type="GO" id="GO:0016486">
    <property type="term" value="P:peptide hormone processing"/>
    <property type="evidence" value="ECO:0007669"/>
    <property type="project" value="TreeGrafter"/>
</dbReference>
<evidence type="ECO:0000256" key="4">
    <source>
        <dbReference type="ARBA" id="ARBA00022729"/>
    </source>
</evidence>
<evidence type="ECO:0000256" key="1">
    <source>
        <dbReference type="ARBA" id="ARBA00011073"/>
    </source>
</evidence>
<dbReference type="InterPro" id="IPR009030">
    <property type="entry name" value="Growth_fac_rcpt_cys_sf"/>
</dbReference>
<dbReference type="PROSITE" id="PS00138">
    <property type="entry name" value="SUBTILASE_SER"/>
    <property type="match status" value="1"/>
</dbReference>
<dbReference type="PROSITE" id="PS51892">
    <property type="entry name" value="SUBTILASE"/>
    <property type="match status" value="1"/>
</dbReference>
<evidence type="ECO:0000256" key="11">
    <source>
        <dbReference type="PROSITE-ProRule" id="PRU01240"/>
    </source>
</evidence>
<evidence type="ECO:0000259" key="13">
    <source>
        <dbReference type="PROSITE" id="PS50900"/>
    </source>
</evidence>
<dbReference type="PROSITE" id="PS00137">
    <property type="entry name" value="SUBTILASE_HIS"/>
    <property type="match status" value="1"/>
</dbReference>
<keyword evidence="8" id="KW-0865">Zymogen</keyword>
<dbReference type="CDD" id="cd00064">
    <property type="entry name" value="FU"/>
    <property type="match status" value="5"/>
</dbReference>
<feature type="domain" description="PLAC" evidence="13">
    <location>
        <begin position="722"/>
        <end position="766"/>
    </location>
</feature>
<dbReference type="SUPFAM" id="SSF52743">
    <property type="entry name" value="Subtilisin-like"/>
    <property type="match status" value="1"/>
</dbReference>
<dbReference type="FunFam" id="3.40.50.200:FF:000002">
    <property type="entry name" value="Proprotein convertase subtilisin/kexin type 5"/>
    <property type="match status" value="1"/>
</dbReference>
<dbReference type="Gene3D" id="2.10.220.10">
    <property type="entry name" value="Hormone Receptor, Insulin-like Growth Factor Receptor 1, Chain A, domain 2"/>
    <property type="match status" value="4"/>
</dbReference>
<dbReference type="InterPro" id="IPR006212">
    <property type="entry name" value="Furin_repeat"/>
</dbReference>
<dbReference type="FunFam" id="2.10.220.10:FF:000011">
    <property type="entry name" value="Proprotein convertase subtilisin/kexin type 5"/>
    <property type="match status" value="1"/>
</dbReference>
<dbReference type="Pfam" id="PF14843">
    <property type="entry name" value="GF_recep_IV"/>
    <property type="match status" value="1"/>
</dbReference>
<dbReference type="AlphaFoldDB" id="A0AAV7W234"/>
<dbReference type="Pfam" id="PF00082">
    <property type="entry name" value="Peptidase_S8"/>
    <property type="match status" value="1"/>
</dbReference>
<dbReference type="PROSITE" id="PS51829">
    <property type="entry name" value="P_HOMO_B"/>
    <property type="match status" value="1"/>
</dbReference>
<organism evidence="15 16">
    <name type="scientific">Pleurodeles waltl</name>
    <name type="common">Iberian ribbed newt</name>
    <dbReference type="NCBI Taxonomy" id="8319"/>
    <lineage>
        <taxon>Eukaryota</taxon>
        <taxon>Metazoa</taxon>
        <taxon>Chordata</taxon>
        <taxon>Craniata</taxon>
        <taxon>Vertebrata</taxon>
        <taxon>Euteleostomi</taxon>
        <taxon>Amphibia</taxon>
        <taxon>Batrachia</taxon>
        <taxon>Caudata</taxon>
        <taxon>Salamandroidea</taxon>
        <taxon>Salamandridae</taxon>
        <taxon>Pleurodelinae</taxon>
        <taxon>Pleurodeles</taxon>
    </lineage>
</organism>
<gene>
    <name evidence="15" type="ORF">NDU88_002156</name>
</gene>
<keyword evidence="2 11" id="KW-0645">Protease</keyword>
<dbReference type="InterPro" id="IPR010909">
    <property type="entry name" value="PLAC"/>
</dbReference>
<reference evidence="15" key="1">
    <citation type="journal article" date="2022" name="bioRxiv">
        <title>Sequencing and chromosome-scale assembly of the giantPleurodeles waltlgenome.</title>
        <authorList>
            <person name="Brown T."/>
            <person name="Elewa A."/>
            <person name="Iarovenko S."/>
            <person name="Subramanian E."/>
            <person name="Araus A.J."/>
            <person name="Petzold A."/>
            <person name="Susuki M."/>
            <person name="Suzuki K.-i.T."/>
            <person name="Hayashi T."/>
            <person name="Toyoda A."/>
            <person name="Oliveira C."/>
            <person name="Osipova E."/>
            <person name="Leigh N.D."/>
            <person name="Simon A."/>
            <person name="Yun M.H."/>
        </authorList>
    </citation>
    <scope>NUCLEOTIDE SEQUENCE</scope>
    <source>
        <strain evidence="15">20211129_DDA</strain>
        <tissue evidence="15">Liver</tissue>
    </source>
</reference>
<keyword evidence="3" id="KW-0165">Cleavage on pair of basic residues</keyword>
<keyword evidence="4" id="KW-0732">Signal</keyword>
<dbReference type="InterPro" id="IPR000209">
    <property type="entry name" value="Peptidase_S8/S53_dom"/>
</dbReference>
<feature type="active site" description="Charge relay system" evidence="10 11">
    <location>
        <position position="237"/>
    </location>
</feature>
<dbReference type="PANTHER" id="PTHR42884:SF7">
    <property type="entry name" value="PROPROTEIN CONVERTASE SUBTILISIN_KEXIN TYPE 5"/>
    <property type="match status" value="1"/>
</dbReference>
<dbReference type="InterPro" id="IPR036852">
    <property type="entry name" value="Peptidase_S8/S53_dom_sf"/>
</dbReference>
<keyword evidence="6 11" id="KW-0378">Hydrolase</keyword>
<name>A0AAV7W234_PLEWA</name>
<keyword evidence="9" id="KW-0325">Glycoprotein</keyword>
<dbReference type="PRINTS" id="PR00723">
    <property type="entry name" value="SUBTILISIN"/>
</dbReference>
<feature type="domain" description="P/Homo B" evidence="14">
    <location>
        <begin position="312"/>
        <end position="452"/>
    </location>
</feature>
<evidence type="ECO:0000256" key="3">
    <source>
        <dbReference type="ARBA" id="ARBA00022685"/>
    </source>
</evidence>
<feature type="active site" description="Charge relay system" evidence="10 11">
    <location>
        <position position="22"/>
    </location>
</feature>
<evidence type="ECO:0000256" key="2">
    <source>
        <dbReference type="ARBA" id="ARBA00022670"/>
    </source>
</evidence>
<dbReference type="InterPro" id="IPR034182">
    <property type="entry name" value="Kexin/furin"/>
</dbReference>
<comment type="similarity">
    <text evidence="1 11 12">Belongs to the peptidase S8 family.</text>
</comment>
<dbReference type="InterPro" id="IPR022398">
    <property type="entry name" value="Peptidase_S8_His-AS"/>
</dbReference>
<accession>A0AAV7W234</accession>
<dbReference type="GO" id="GO:0004252">
    <property type="term" value="F:serine-type endopeptidase activity"/>
    <property type="evidence" value="ECO:0007669"/>
    <property type="project" value="UniProtKB-UniRule"/>
</dbReference>
<dbReference type="InterPro" id="IPR000742">
    <property type="entry name" value="EGF"/>
</dbReference>
<dbReference type="Gene3D" id="3.40.50.200">
    <property type="entry name" value="Peptidase S8/S53 domain"/>
    <property type="match status" value="1"/>
</dbReference>
<dbReference type="Pfam" id="PF08686">
    <property type="entry name" value="PLAC"/>
    <property type="match status" value="1"/>
</dbReference>
<dbReference type="GO" id="GO:0000139">
    <property type="term" value="C:Golgi membrane"/>
    <property type="evidence" value="ECO:0007669"/>
    <property type="project" value="TreeGrafter"/>
</dbReference>
<dbReference type="PANTHER" id="PTHR42884">
    <property type="entry name" value="PROPROTEIN CONVERTASE SUBTILISIN/KEXIN-RELATED"/>
    <property type="match status" value="1"/>
</dbReference>
<evidence type="ECO:0000256" key="8">
    <source>
        <dbReference type="ARBA" id="ARBA00023145"/>
    </source>
</evidence>
<dbReference type="InterPro" id="IPR023828">
    <property type="entry name" value="Peptidase_S8_Ser-AS"/>
</dbReference>
<dbReference type="InterPro" id="IPR032778">
    <property type="entry name" value="GF_recep_IV"/>
</dbReference>
<evidence type="ECO:0008006" key="17">
    <source>
        <dbReference type="Google" id="ProtNLM"/>
    </source>
</evidence>
<proteinExistence type="inferred from homology"/>
<dbReference type="PROSITE" id="PS00136">
    <property type="entry name" value="SUBTILASE_ASP"/>
    <property type="match status" value="1"/>
</dbReference>
<dbReference type="SUPFAM" id="SSF49785">
    <property type="entry name" value="Galactose-binding domain-like"/>
    <property type="match status" value="1"/>
</dbReference>
<feature type="active site" description="Charge relay system" evidence="10 11">
    <location>
        <position position="63"/>
    </location>
</feature>
<dbReference type="SUPFAM" id="SSF57184">
    <property type="entry name" value="Growth factor receptor domain"/>
    <property type="match status" value="2"/>
</dbReference>
<evidence type="ECO:0000259" key="14">
    <source>
        <dbReference type="PROSITE" id="PS51829"/>
    </source>
</evidence>
<dbReference type="Pfam" id="PF01483">
    <property type="entry name" value="P_proprotein"/>
    <property type="match status" value="1"/>
</dbReference>
<sequence>MNIVGAWKRGYTGKNVVVTILDDGIERIHPDLMQNYDAKASIDVNGNDVDPMPRYDASNENKHGTRCAGEVAASANNSHCTVGIAYNAKIGGVRMLDGDVTDMVEAKSLSLNPQHIHIYSASWGPDDDGKTVDGPASLARQAFENGIRMGRRGLGSVFVWASGNGGRSRDHCSCDGYTNSIYTISISSTAESGKKPWYLEECSSTLATTYSSGESYDRKIITTDLRQRCTDSHTGTSASAPMAAGIIALALEANPFLTWRDVQHITVRTSRPGHLNAPDWKTNAAGYKVSHLYGFGLMDAEAMVIEAEKWTTVPAQHICVENTDRQIKTIRPDHVVRSVYKATGCADNSNHHVIYLEHVVVRVIISHPRRGDLAIYLTSPSGTRSQLLANRLFDHSTEGFKNWEFMTTHCWGEKASGDWILEVYDTPSQLRNVKTPGKLKEWSLVLYGTSIQPYSSRNDFPKVERVRSSPVEEPSEDYSLDEYGGPCDAECSDVGCYGAGPRFCNDCLHFYYKAKNNTRICVPECPLGHYSADKKRCKKCSPNCDMCVGSRSDQCTDCKPGYYLNEDTNSCITNCPDGFYLDDSKNLCRKCHENCKTCTSAQTCNECRHGLSLQGTKCVVSCEDGTFYSENRKDCEPCHPSCATCAGVGADACINCTDVYLMEDGRCVQTCSTGYYFDQSLENGYKTCKKCDASCLECNGQGEKNCTSCPSGYLLDAGVCVVGTVCKDATEESWAEGGFCMLVKKNNLCQRKVLQQLCCRTCTLKG</sequence>
<keyword evidence="5" id="KW-0677">Repeat</keyword>
<dbReference type="FunFam" id="2.60.120.260:FF:000006">
    <property type="entry name" value="Proprotein convertase subtilisin/kexin type 5"/>
    <property type="match status" value="1"/>
</dbReference>
<dbReference type="InterPro" id="IPR008979">
    <property type="entry name" value="Galactose-bd-like_sf"/>
</dbReference>
<dbReference type="CDD" id="cd04059">
    <property type="entry name" value="Peptidases_S8_Protein_convertases_Kexins_Furin-like"/>
    <property type="match status" value="1"/>
</dbReference>
<evidence type="ECO:0000256" key="10">
    <source>
        <dbReference type="PIRSR" id="PIRSR615500-1"/>
    </source>
</evidence>
<protein>
    <recommendedName>
        <fullName evidence="17">Proprotein convertase subtilisin/kexin type 5</fullName>
    </recommendedName>
</protein>
<dbReference type="SMART" id="SM00181">
    <property type="entry name" value="EGF"/>
    <property type="match status" value="4"/>
</dbReference>
<evidence type="ECO:0000256" key="12">
    <source>
        <dbReference type="RuleBase" id="RU003355"/>
    </source>
</evidence>
<comment type="caution">
    <text evidence="15">The sequence shown here is derived from an EMBL/GenBank/DDBJ whole genome shotgun (WGS) entry which is preliminary data.</text>
</comment>
<dbReference type="InterPro" id="IPR002884">
    <property type="entry name" value="P_dom"/>
</dbReference>
<dbReference type="FunFam" id="2.10.220.10:FF:000022">
    <property type="entry name" value="proprotein convertase subtilisin/kexin type 5 isoform X2"/>
    <property type="match status" value="1"/>
</dbReference>
<evidence type="ECO:0000256" key="5">
    <source>
        <dbReference type="ARBA" id="ARBA00022737"/>
    </source>
</evidence>
<dbReference type="Proteomes" id="UP001066276">
    <property type="component" value="Chromosome 1_2"/>
</dbReference>
<dbReference type="InterPro" id="IPR023827">
    <property type="entry name" value="Peptidase_S8_Asp-AS"/>
</dbReference>